<name>A0A2H3BGX8_9AGAR</name>
<dbReference type="AlphaFoldDB" id="A0A2H3BGX8"/>
<dbReference type="EMBL" id="KZ293461">
    <property type="protein sequence ID" value="PBK63083.1"/>
    <property type="molecule type" value="Genomic_DNA"/>
</dbReference>
<evidence type="ECO:0000313" key="2">
    <source>
        <dbReference type="Proteomes" id="UP000218334"/>
    </source>
</evidence>
<proteinExistence type="predicted"/>
<organism evidence="1 2">
    <name type="scientific">Armillaria solidipes</name>
    <dbReference type="NCBI Taxonomy" id="1076256"/>
    <lineage>
        <taxon>Eukaryota</taxon>
        <taxon>Fungi</taxon>
        <taxon>Dikarya</taxon>
        <taxon>Basidiomycota</taxon>
        <taxon>Agaricomycotina</taxon>
        <taxon>Agaricomycetes</taxon>
        <taxon>Agaricomycetidae</taxon>
        <taxon>Agaricales</taxon>
        <taxon>Marasmiineae</taxon>
        <taxon>Physalacriaceae</taxon>
        <taxon>Armillaria</taxon>
    </lineage>
</organism>
<dbReference type="Gene3D" id="1.10.510.10">
    <property type="entry name" value="Transferase(Phosphotransferase) domain 1"/>
    <property type="match status" value="1"/>
</dbReference>
<evidence type="ECO:0008006" key="3">
    <source>
        <dbReference type="Google" id="ProtNLM"/>
    </source>
</evidence>
<keyword evidence="2" id="KW-1185">Reference proteome</keyword>
<protein>
    <recommendedName>
        <fullName evidence="3">Protein kinase domain-containing protein</fullName>
    </recommendedName>
</protein>
<gene>
    <name evidence="1" type="ORF">ARMSODRAFT_980267</name>
</gene>
<evidence type="ECO:0000313" key="1">
    <source>
        <dbReference type="EMBL" id="PBK63083.1"/>
    </source>
</evidence>
<dbReference type="SUPFAM" id="SSF56112">
    <property type="entry name" value="Protein kinase-like (PK-like)"/>
    <property type="match status" value="1"/>
</dbReference>
<dbReference type="STRING" id="1076256.A0A2H3BGX8"/>
<accession>A0A2H3BGX8</accession>
<dbReference type="Proteomes" id="UP000218334">
    <property type="component" value="Unassembled WGS sequence"/>
</dbReference>
<reference evidence="2" key="1">
    <citation type="journal article" date="2017" name="Nat. Ecol. Evol.">
        <title>Genome expansion and lineage-specific genetic innovations in the forest pathogenic fungi Armillaria.</title>
        <authorList>
            <person name="Sipos G."/>
            <person name="Prasanna A.N."/>
            <person name="Walter M.C."/>
            <person name="O'Connor E."/>
            <person name="Balint B."/>
            <person name="Krizsan K."/>
            <person name="Kiss B."/>
            <person name="Hess J."/>
            <person name="Varga T."/>
            <person name="Slot J."/>
            <person name="Riley R."/>
            <person name="Boka B."/>
            <person name="Rigling D."/>
            <person name="Barry K."/>
            <person name="Lee J."/>
            <person name="Mihaltcheva S."/>
            <person name="LaButti K."/>
            <person name="Lipzen A."/>
            <person name="Waldron R."/>
            <person name="Moloney N.M."/>
            <person name="Sperisen C."/>
            <person name="Kredics L."/>
            <person name="Vagvoelgyi C."/>
            <person name="Patrignani A."/>
            <person name="Fitzpatrick D."/>
            <person name="Nagy I."/>
            <person name="Doyle S."/>
            <person name="Anderson J.B."/>
            <person name="Grigoriev I.V."/>
            <person name="Gueldener U."/>
            <person name="Muensterkoetter M."/>
            <person name="Nagy L.G."/>
        </authorList>
    </citation>
    <scope>NUCLEOTIDE SEQUENCE [LARGE SCALE GENOMIC DNA]</scope>
    <source>
        <strain evidence="2">28-4</strain>
    </source>
</reference>
<dbReference type="InterPro" id="IPR011009">
    <property type="entry name" value="Kinase-like_dom_sf"/>
</dbReference>
<sequence>MAASRSLAAVITTSSNEVMFGSLELSSSKGSAVRHLCLVTKILGGDIKSLFAKRGIFPFPLAKPRTYFEASSMHAVAVFHIPTLQEALQQTCVMTDFGSGNFKHVATNGKVDIWTFGCLIFELITGGALFKYVPCPKYGLDEPNFMLYQMICYAGNLKANPPILDYPSDISIKRLKVVEEVDVLPIAVVQMPPPPSTVFVAYTTTKPDEAVQVVVDGHVVHYKIAKVSCITEREISRLGGRFQKGISKGWI</sequence>